<sequence length="63" mass="7449">MYEIEERIFIDVVCSTPKKKCLKSNTLQNPFIQTHRPIIDFNTRVQCKLKSVSCGKRMKQMML</sequence>
<comment type="caution">
    <text evidence="1">The sequence shown here is derived from an EMBL/GenBank/DDBJ whole genome shotgun (WGS) entry which is preliminary data.</text>
</comment>
<evidence type="ECO:0000313" key="2">
    <source>
        <dbReference type="Proteomes" id="UP000708208"/>
    </source>
</evidence>
<dbReference type="Proteomes" id="UP000708208">
    <property type="component" value="Unassembled WGS sequence"/>
</dbReference>
<feature type="non-terminal residue" evidence="1">
    <location>
        <position position="1"/>
    </location>
</feature>
<organism evidence="1 2">
    <name type="scientific">Allacma fusca</name>
    <dbReference type="NCBI Taxonomy" id="39272"/>
    <lineage>
        <taxon>Eukaryota</taxon>
        <taxon>Metazoa</taxon>
        <taxon>Ecdysozoa</taxon>
        <taxon>Arthropoda</taxon>
        <taxon>Hexapoda</taxon>
        <taxon>Collembola</taxon>
        <taxon>Symphypleona</taxon>
        <taxon>Sminthuridae</taxon>
        <taxon>Allacma</taxon>
    </lineage>
</organism>
<proteinExistence type="predicted"/>
<evidence type="ECO:0000313" key="1">
    <source>
        <dbReference type="EMBL" id="CAG7833105.1"/>
    </source>
</evidence>
<reference evidence="1" key="1">
    <citation type="submission" date="2021-06" db="EMBL/GenBank/DDBJ databases">
        <authorList>
            <person name="Hodson N. C."/>
            <person name="Mongue J. A."/>
            <person name="Jaron S. K."/>
        </authorList>
    </citation>
    <scope>NUCLEOTIDE SEQUENCE</scope>
</reference>
<accession>A0A8J2M6Q9</accession>
<name>A0A8J2M6Q9_9HEXA</name>
<gene>
    <name evidence="1" type="ORF">AFUS01_LOCUS42751</name>
</gene>
<keyword evidence="2" id="KW-1185">Reference proteome</keyword>
<protein>
    <submittedName>
        <fullName evidence="1">Uncharacterized protein</fullName>
    </submittedName>
</protein>
<dbReference type="AlphaFoldDB" id="A0A8J2M6Q9"/>
<dbReference type="EMBL" id="CAJVCH010568490">
    <property type="protein sequence ID" value="CAG7833105.1"/>
    <property type="molecule type" value="Genomic_DNA"/>
</dbReference>